<keyword evidence="2" id="KW-1185">Reference proteome</keyword>
<comment type="caution">
    <text evidence="1">The sequence shown here is derived from an EMBL/GenBank/DDBJ whole genome shotgun (WGS) entry which is preliminary data.</text>
</comment>
<gene>
    <name evidence="1" type="ORF">VXC91_35190</name>
</gene>
<feature type="non-terminal residue" evidence="1">
    <location>
        <position position="121"/>
    </location>
</feature>
<evidence type="ECO:0000313" key="1">
    <source>
        <dbReference type="EMBL" id="MED7827035.1"/>
    </source>
</evidence>
<protein>
    <submittedName>
        <fullName evidence="1">Uncharacterized protein</fullName>
    </submittedName>
</protein>
<evidence type="ECO:0000313" key="2">
    <source>
        <dbReference type="Proteomes" id="UP001333996"/>
    </source>
</evidence>
<reference evidence="1" key="1">
    <citation type="submission" date="2024-01" db="EMBL/GenBank/DDBJ databases">
        <title>First draft genome sequence data of TA4-1, the type strain of Gram-positive actinobacterium Streptomyces chiangmaiensis.</title>
        <authorList>
            <person name="Yasawong M."/>
            <person name="Nantapong N."/>
        </authorList>
    </citation>
    <scope>NUCLEOTIDE SEQUENCE</scope>
    <source>
        <strain evidence="1">TA4-1</strain>
    </source>
</reference>
<organism evidence="1 2">
    <name type="scientific">Streptomyces chiangmaiensis</name>
    <dbReference type="NCBI Taxonomy" id="766497"/>
    <lineage>
        <taxon>Bacteria</taxon>
        <taxon>Bacillati</taxon>
        <taxon>Actinomycetota</taxon>
        <taxon>Actinomycetes</taxon>
        <taxon>Kitasatosporales</taxon>
        <taxon>Streptomycetaceae</taxon>
        <taxon>Streptomyces</taxon>
    </lineage>
</organism>
<accession>A0ABU7FSZ3</accession>
<sequence length="121" mass="13146">MTNGRVWFAAGVTHDLEIVACESAEAFQAWLGENHAVSPGIWLKLRKKGPGIVALDYAQALDVALCYGWIDGQKAKFDDQWWLLVRRAPEAGPMPRNLQTTGPQGPAGLGAAQRDAAAVRY</sequence>
<name>A0ABU7FSZ3_9ACTN</name>
<dbReference type="RefSeq" id="WP_408057556.1">
    <property type="nucleotide sequence ID" value="NZ_JAYWVC010000199.1"/>
</dbReference>
<proteinExistence type="predicted"/>
<dbReference type="Proteomes" id="UP001333996">
    <property type="component" value="Unassembled WGS sequence"/>
</dbReference>
<dbReference type="EMBL" id="JAYWVC010000199">
    <property type="protein sequence ID" value="MED7827035.1"/>
    <property type="molecule type" value="Genomic_DNA"/>
</dbReference>